<keyword evidence="1" id="KW-0472">Membrane</keyword>
<accession>A0ABV4X289</accession>
<sequence>MTEENINCNSEQPEQTFIAEMPATNEQVAVKHTEAQPNYGLVRIEAIRAALVGIAIAGAIFLGIRYPEHYAQAVSVTLSAVTGGYFGLAQQRGER</sequence>
<evidence type="ECO:0008006" key="4">
    <source>
        <dbReference type="Google" id="ProtNLM"/>
    </source>
</evidence>
<protein>
    <recommendedName>
        <fullName evidence="4">DUF2892 domain-containing protein</fullName>
    </recommendedName>
</protein>
<dbReference type="RefSeq" id="WP_413270011.1">
    <property type="nucleotide sequence ID" value="NZ_JBHFNQ010000064.1"/>
</dbReference>
<reference evidence="2 3" key="1">
    <citation type="submission" date="2024-09" db="EMBL/GenBank/DDBJ databases">
        <title>Floridaenema gen nov. (Aerosakkonemataceae, Aerosakkonematales ord. nov., Cyanobacteria) from benthic tropical and subtropical fresh waters, with the description of four new species.</title>
        <authorList>
            <person name="Moretto J.A."/>
            <person name="Berthold D.E."/>
            <person name="Lefler F.W."/>
            <person name="Huang I.-S."/>
            <person name="Laughinghouse H. IV."/>
        </authorList>
    </citation>
    <scope>NUCLEOTIDE SEQUENCE [LARGE SCALE GENOMIC DNA]</scope>
    <source>
        <strain evidence="2 3">BLCC-F46</strain>
    </source>
</reference>
<name>A0ABV4X289_9CYAN</name>
<evidence type="ECO:0000256" key="1">
    <source>
        <dbReference type="SAM" id="Phobius"/>
    </source>
</evidence>
<proteinExistence type="predicted"/>
<dbReference type="EMBL" id="JBHFNQ010000064">
    <property type="protein sequence ID" value="MFB2876893.1"/>
    <property type="molecule type" value="Genomic_DNA"/>
</dbReference>
<organism evidence="2 3">
    <name type="scientific">Floridaenema aerugineum BLCC-F46</name>
    <dbReference type="NCBI Taxonomy" id="3153654"/>
    <lineage>
        <taxon>Bacteria</taxon>
        <taxon>Bacillati</taxon>
        <taxon>Cyanobacteriota</taxon>
        <taxon>Cyanophyceae</taxon>
        <taxon>Oscillatoriophycideae</taxon>
        <taxon>Aerosakkonematales</taxon>
        <taxon>Aerosakkonemataceae</taxon>
        <taxon>Floridanema</taxon>
        <taxon>Floridanema aerugineum</taxon>
    </lineage>
</organism>
<evidence type="ECO:0000313" key="2">
    <source>
        <dbReference type="EMBL" id="MFB2876893.1"/>
    </source>
</evidence>
<keyword evidence="3" id="KW-1185">Reference proteome</keyword>
<dbReference type="Proteomes" id="UP001576774">
    <property type="component" value="Unassembled WGS sequence"/>
</dbReference>
<feature type="transmembrane region" description="Helical" evidence="1">
    <location>
        <begin position="70"/>
        <end position="88"/>
    </location>
</feature>
<gene>
    <name evidence="2" type="ORF">ACE1CC_08355</name>
</gene>
<feature type="transmembrane region" description="Helical" evidence="1">
    <location>
        <begin position="46"/>
        <end position="64"/>
    </location>
</feature>
<comment type="caution">
    <text evidence="2">The sequence shown here is derived from an EMBL/GenBank/DDBJ whole genome shotgun (WGS) entry which is preliminary data.</text>
</comment>
<keyword evidence="1" id="KW-1133">Transmembrane helix</keyword>
<keyword evidence="1" id="KW-0812">Transmembrane</keyword>
<evidence type="ECO:0000313" key="3">
    <source>
        <dbReference type="Proteomes" id="UP001576774"/>
    </source>
</evidence>